<feature type="region of interest" description="Disordered" evidence="1">
    <location>
        <begin position="1"/>
        <end position="21"/>
    </location>
</feature>
<name>A0A4C1U3Q2_EUMVA</name>
<evidence type="ECO:0000256" key="1">
    <source>
        <dbReference type="SAM" id="MobiDB-lite"/>
    </source>
</evidence>
<proteinExistence type="predicted"/>
<protein>
    <submittedName>
        <fullName evidence="2">Uncharacterized protein</fullName>
    </submittedName>
</protein>
<sequence length="83" mass="9801">MKHLTLSNRSRSDPFDLGVRRPPHYFPRRDVRAIRNRGTRRPSRAPLFTPCALRRRRLPNGLHMFRLAAGAHFFIRGRVRRAS</sequence>
<organism evidence="2 3">
    <name type="scientific">Eumeta variegata</name>
    <name type="common">Bagworm moth</name>
    <name type="synonym">Eumeta japonica</name>
    <dbReference type="NCBI Taxonomy" id="151549"/>
    <lineage>
        <taxon>Eukaryota</taxon>
        <taxon>Metazoa</taxon>
        <taxon>Ecdysozoa</taxon>
        <taxon>Arthropoda</taxon>
        <taxon>Hexapoda</taxon>
        <taxon>Insecta</taxon>
        <taxon>Pterygota</taxon>
        <taxon>Neoptera</taxon>
        <taxon>Endopterygota</taxon>
        <taxon>Lepidoptera</taxon>
        <taxon>Glossata</taxon>
        <taxon>Ditrysia</taxon>
        <taxon>Tineoidea</taxon>
        <taxon>Psychidae</taxon>
        <taxon>Oiketicinae</taxon>
        <taxon>Eumeta</taxon>
    </lineage>
</organism>
<reference evidence="2 3" key="1">
    <citation type="journal article" date="2019" name="Commun. Biol.">
        <title>The bagworm genome reveals a unique fibroin gene that provides high tensile strength.</title>
        <authorList>
            <person name="Kono N."/>
            <person name="Nakamura H."/>
            <person name="Ohtoshi R."/>
            <person name="Tomita M."/>
            <person name="Numata K."/>
            <person name="Arakawa K."/>
        </authorList>
    </citation>
    <scope>NUCLEOTIDE SEQUENCE [LARGE SCALE GENOMIC DNA]</scope>
</reference>
<gene>
    <name evidence="2" type="ORF">EVAR_14705_1</name>
</gene>
<keyword evidence="3" id="KW-1185">Reference proteome</keyword>
<accession>A0A4C1U3Q2</accession>
<dbReference type="Proteomes" id="UP000299102">
    <property type="component" value="Unassembled WGS sequence"/>
</dbReference>
<evidence type="ECO:0000313" key="2">
    <source>
        <dbReference type="EMBL" id="GBP20456.1"/>
    </source>
</evidence>
<comment type="caution">
    <text evidence="2">The sequence shown here is derived from an EMBL/GenBank/DDBJ whole genome shotgun (WGS) entry which is preliminary data.</text>
</comment>
<dbReference type="AlphaFoldDB" id="A0A4C1U3Q2"/>
<dbReference type="EMBL" id="BGZK01000118">
    <property type="protein sequence ID" value="GBP20456.1"/>
    <property type="molecule type" value="Genomic_DNA"/>
</dbReference>
<evidence type="ECO:0000313" key="3">
    <source>
        <dbReference type="Proteomes" id="UP000299102"/>
    </source>
</evidence>